<feature type="signal peptide" evidence="2">
    <location>
        <begin position="1"/>
        <end position="20"/>
    </location>
</feature>
<evidence type="ECO:0000256" key="2">
    <source>
        <dbReference type="SAM" id="SignalP"/>
    </source>
</evidence>
<proteinExistence type="predicted"/>
<feature type="chain" id="PRO_5029005809" description="Lipoprotein" evidence="2">
    <location>
        <begin position="21"/>
        <end position="349"/>
    </location>
</feature>
<protein>
    <recommendedName>
        <fullName evidence="5">Lipoprotein</fullName>
    </recommendedName>
</protein>
<keyword evidence="4" id="KW-1185">Reference proteome</keyword>
<feature type="compositionally biased region" description="Low complexity" evidence="1">
    <location>
        <begin position="275"/>
        <end position="313"/>
    </location>
</feature>
<evidence type="ECO:0000256" key="1">
    <source>
        <dbReference type="SAM" id="MobiDB-lite"/>
    </source>
</evidence>
<reference evidence="3 4" key="2">
    <citation type="submission" date="2020-05" db="EMBL/GenBank/DDBJ databases">
        <title>Draft genome sequence of Desulfovibrio sp. strainFSS-1.</title>
        <authorList>
            <person name="Shimoshige H."/>
            <person name="Kobayashi H."/>
            <person name="Maekawa T."/>
        </authorList>
    </citation>
    <scope>NUCLEOTIDE SEQUENCE [LARGE SCALE GENOMIC DNA]</scope>
    <source>
        <strain evidence="3 4">SIID29052-01</strain>
    </source>
</reference>
<keyword evidence="2" id="KW-0732">Signal</keyword>
<comment type="caution">
    <text evidence="3">The sequence shown here is derived from an EMBL/GenBank/DDBJ whole genome shotgun (WGS) entry which is preliminary data.</text>
</comment>
<evidence type="ECO:0000313" key="3">
    <source>
        <dbReference type="EMBL" id="GFK92909.1"/>
    </source>
</evidence>
<evidence type="ECO:0000313" key="4">
    <source>
        <dbReference type="Proteomes" id="UP000494245"/>
    </source>
</evidence>
<evidence type="ECO:0008006" key="5">
    <source>
        <dbReference type="Google" id="ProtNLM"/>
    </source>
</evidence>
<reference evidence="3 4" key="1">
    <citation type="submission" date="2020-04" db="EMBL/GenBank/DDBJ databases">
        <authorList>
            <consortium name="Desulfovibrio sp. FSS-1 genome sequencing consortium"/>
            <person name="Shimoshige H."/>
            <person name="Kobayashi H."/>
            <person name="Maekawa T."/>
        </authorList>
    </citation>
    <scope>NUCLEOTIDE SEQUENCE [LARGE SCALE GENOMIC DNA]</scope>
    <source>
        <strain evidence="3 4">SIID29052-01</strain>
    </source>
</reference>
<accession>A0A6V8LS24</accession>
<name>A0A6V8LS24_9BACT</name>
<dbReference type="Proteomes" id="UP000494245">
    <property type="component" value="Unassembled WGS sequence"/>
</dbReference>
<dbReference type="PROSITE" id="PS51257">
    <property type="entry name" value="PROKAR_LIPOPROTEIN"/>
    <property type="match status" value="1"/>
</dbReference>
<feature type="region of interest" description="Disordered" evidence="1">
    <location>
        <begin position="251"/>
        <end position="349"/>
    </location>
</feature>
<organism evidence="3 4">
    <name type="scientific">Fundidesulfovibrio magnetotacticus</name>
    <dbReference type="NCBI Taxonomy" id="2730080"/>
    <lineage>
        <taxon>Bacteria</taxon>
        <taxon>Pseudomonadati</taxon>
        <taxon>Thermodesulfobacteriota</taxon>
        <taxon>Desulfovibrionia</taxon>
        <taxon>Desulfovibrionales</taxon>
        <taxon>Desulfovibrionaceae</taxon>
        <taxon>Fundidesulfovibrio</taxon>
    </lineage>
</organism>
<dbReference type="AlphaFoldDB" id="A0A6V8LS24"/>
<sequence length="349" mass="36575">MKRFLATMLVLMALSGCKSASDAAKEQADAVAYKPVEYANASVPGPQIVVLPGSIKASGATFTQKVSENNIADFAEIELSKANFKVLERSDIGPLINEIQVAVGMGDPDSLKKFRKGRFQTTRWFLRFDILKAEPVAAAQKKFDGTTLGIIAGALIAGATDSKAAGTAAGAAIASAKSSDASEVWLVGLRYKILDAVTGEQAATGYFEEKMEIGEKVTSFLGITQAKGVRVGLDTMSQLLVQKAVQEIDSQYKGDQPPPVVQASAAAPETDEEPAAQTGKAQPEKAAQAEPAKPAHQPAKAAHAKAGSHQASGTIEATESGGLRMDAETYAKLQQSLKEQAAQEGKPAE</sequence>
<dbReference type="RefSeq" id="WP_173081427.1">
    <property type="nucleotide sequence ID" value="NZ_BLTE01000002.1"/>
</dbReference>
<dbReference type="EMBL" id="BLTE01000002">
    <property type="protein sequence ID" value="GFK92909.1"/>
    <property type="molecule type" value="Genomic_DNA"/>
</dbReference>
<gene>
    <name evidence="3" type="ORF">NNJEOMEG_00737</name>
</gene>